<dbReference type="GO" id="GO:0005096">
    <property type="term" value="F:GTPase activator activity"/>
    <property type="evidence" value="ECO:0007669"/>
    <property type="project" value="UniProtKB-KW"/>
</dbReference>
<dbReference type="GO" id="GO:0006913">
    <property type="term" value="P:nucleocytoplasmic transport"/>
    <property type="evidence" value="ECO:0007669"/>
    <property type="project" value="TreeGrafter"/>
</dbReference>
<evidence type="ECO:0000256" key="1">
    <source>
        <dbReference type="ARBA" id="ARBA00022468"/>
    </source>
</evidence>
<dbReference type="GO" id="GO:0031267">
    <property type="term" value="F:small GTPase binding"/>
    <property type="evidence" value="ECO:0007669"/>
    <property type="project" value="TreeGrafter"/>
</dbReference>
<evidence type="ECO:0000313" key="5">
    <source>
        <dbReference type="Proteomes" id="UP001344447"/>
    </source>
</evidence>
<dbReference type="SMART" id="SM00368">
    <property type="entry name" value="LRR_RI"/>
    <property type="match status" value="4"/>
</dbReference>
<dbReference type="InterPro" id="IPR032675">
    <property type="entry name" value="LRR_dom_sf"/>
</dbReference>
<name>A0AAN7YUH6_9MYCE</name>
<comment type="caution">
    <text evidence="4">The sequence shown here is derived from an EMBL/GenBank/DDBJ whole genome shotgun (WGS) entry which is preliminary data.</text>
</comment>
<dbReference type="PANTHER" id="PTHR24113">
    <property type="entry name" value="RAN GTPASE-ACTIVATING PROTEIN 1"/>
    <property type="match status" value="1"/>
</dbReference>
<dbReference type="InterPro" id="IPR027038">
    <property type="entry name" value="RanGap"/>
</dbReference>
<evidence type="ECO:0000256" key="2">
    <source>
        <dbReference type="ARBA" id="ARBA00022614"/>
    </source>
</evidence>
<accession>A0AAN7YUH6</accession>
<dbReference type="EMBL" id="JAVFKY010000002">
    <property type="protein sequence ID" value="KAK5580621.1"/>
    <property type="molecule type" value="Genomic_DNA"/>
</dbReference>
<evidence type="ECO:0000313" key="4">
    <source>
        <dbReference type="EMBL" id="KAK5580621.1"/>
    </source>
</evidence>
<dbReference type="SUPFAM" id="SSF52047">
    <property type="entry name" value="RNI-like"/>
    <property type="match status" value="1"/>
</dbReference>
<keyword evidence="2" id="KW-0433">Leucine-rich repeat</keyword>
<evidence type="ECO:0000256" key="3">
    <source>
        <dbReference type="ARBA" id="ARBA00022737"/>
    </source>
</evidence>
<dbReference type="InterPro" id="IPR001611">
    <property type="entry name" value="Leu-rich_rpt"/>
</dbReference>
<dbReference type="PANTHER" id="PTHR24113:SF12">
    <property type="entry name" value="RAN GTPASE-ACTIVATING PROTEIN 1"/>
    <property type="match status" value="1"/>
</dbReference>
<keyword evidence="1" id="KW-0343">GTPase activation</keyword>
<dbReference type="GO" id="GO:0005634">
    <property type="term" value="C:nucleus"/>
    <property type="evidence" value="ECO:0007669"/>
    <property type="project" value="TreeGrafter"/>
</dbReference>
<keyword evidence="3" id="KW-0677">Repeat</keyword>
<dbReference type="Pfam" id="PF13516">
    <property type="entry name" value="LRR_6"/>
    <property type="match status" value="3"/>
</dbReference>
<dbReference type="AlphaFoldDB" id="A0AAN7YUH6"/>
<gene>
    <name evidence="4" type="ORF">RB653_000643</name>
</gene>
<dbReference type="GO" id="GO:0005829">
    <property type="term" value="C:cytosol"/>
    <property type="evidence" value="ECO:0007669"/>
    <property type="project" value="TreeGrafter"/>
</dbReference>
<proteinExistence type="predicted"/>
<dbReference type="Gene3D" id="3.80.10.10">
    <property type="entry name" value="Ribonuclease Inhibitor"/>
    <property type="match status" value="2"/>
</dbReference>
<organism evidence="4 5">
    <name type="scientific">Dictyostelium firmibasis</name>
    <dbReference type="NCBI Taxonomy" id="79012"/>
    <lineage>
        <taxon>Eukaryota</taxon>
        <taxon>Amoebozoa</taxon>
        <taxon>Evosea</taxon>
        <taxon>Eumycetozoa</taxon>
        <taxon>Dictyostelia</taxon>
        <taxon>Dictyosteliales</taxon>
        <taxon>Dictyosteliaceae</taxon>
        <taxon>Dictyostelium</taxon>
    </lineage>
</organism>
<sequence length="279" mass="31474">MGNKQPIGNNIDNNKKIILENYKQIYEINFLPGSALLKIFSMVNENEKSNELPCQSFYQLSLVCKLWRYYNFHSIERIKMVPERLENLLIPYKQSVLDQAFLSIQQIIENSTTLTELDFSNIEIDKKRASQISISLDTNSTILSMNFEYCYLDNDSIIELCKGLEKNTSIIKLDFNNNKIGPQGALAIANMLKVNKSIETINLSNNEIGNQGAMSMADILKTTKRNVKLNLTSNHIGDEGVLAIVKARQQNNNGAKTSFIYKSGLKFTTVNGKSTVVCP</sequence>
<dbReference type="Proteomes" id="UP001344447">
    <property type="component" value="Unassembled WGS sequence"/>
</dbReference>
<dbReference type="GO" id="GO:0048471">
    <property type="term" value="C:perinuclear region of cytoplasm"/>
    <property type="evidence" value="ECO:0007669"/>
    <property type="project" value="TreeGrafter"/>
</dbReference>
<protein>
    <recommendedName>
        <fullName evidence="6">F-box domain-containing protein</fullName>
    </recommendedName>
</protein>
<evidence type="ECO:0008006" key="6">
    <source>
        <dbReference type="Google" id="ProtNLM"/>
    </source>
</evidence>
<keyword evidence="5" id="KW-1185">Reference proteome</keyword>
<reference evidence="4 5" key="1">
    <citation type="submission" date="2023-11" db="EMBL/GenBank/DDBJ databases">
        <title>Dfirmibasis_genome.</title>
        <authorList>
            <person name="Edelbroek B."/>
            <person name="Kjellin J."/>
            <person name="Jerlstrom-Hultqvist J."/>
            <person name="Soderbom F."/>
        </authorList>
    </citation>
    <scope>NUCLEOTIDE SEQUENCE [LARGE SCALE GENOMIC DNA]</scope>
    <source>
        <strain evidence="4 5">TNS-C-14</strain>
    </source>
</reference>